<keyword evidence="1" id="KW-0472">Membrane</keyword>
<dbReference type="Pfam" id="PF01607">
    <property type="entry name" value="CBM_14"/>
    <property type="match status" value="1"/>
</dbReference>
<dbReference type="InterPro" id="IPR036508">
    <property type="entry name" value="Chitin-bd_dom_sf"/>
</dbReference>
<dbReference type="SUPFAM" id="SSF57625">
    <property type="entry name" value="Invertebrate chitin-binding proteins"/>
    <property type="match status" value="1"/>
</dbReference>
<protein>
    <recommendedName>
        <fullName evidence="2">Chitin-binding type-2 domain-containing protein</fullName>
    </recommendedName>
</protein>
<comment type="caution">
    <text evidence="3">The sequence shown here is derived from an EMBL/GenBank/DDBJ whole genome shotgun (WGS) entry which is preliminary data.</text>
</comment>
<keyword evidence="1" id="KW-0812">Transmembrane</keyword>
<dbReference type="EMBL" id="JARPUR010000002">
    <property type="protein sequence ID" value="KAK4881332.1"/>
    <property type="molecule type" value="Genomic_DNA"/>
</dbReference>
<dbReference type="InterPro" id="IPR002557">
    <property type="entry name" value="Chitin-bd_dom"/>
</dbReference>
<sequence>MLKTKSIASLLLIFCFRFITLLSVTIPHPKCCNKYYFCSYGVPILLACPLFLYYNPITHLCDFQFNVKCLPPKMYCP</sequence>
<dbReference type="SMART" id="SM00494">
    <property type="entry name" value="ChtBD2"/>
    <property type="match status" value="1"/>
</dbReference>
<feature type="transmembrane region" description="Helical" evidence="1">
    <location>
        <begin position="36"/>
        <end position="54"/>
    </location>
</feature>
<keyword evidence="4" id="KW-1185">Reference proteome</keyword>
<evidence type="ECO:0000256" key="1">
    <source>
        <dbReference type="SAM" id="Phobius"/>
    </source>
</evidence>
<feature type="domain" description="Chitin-binding type-2" evidence="2">
    <location>
        <begin position="12"/>
        <end position="71"/>
    </location>
</feature>
<dbReference type="PROSITE" id="PS50940">
    <property type="entry name" value="CHIT_BIND_II"/>
    <property type="match status" value="1"/>
</dbReference>
<proteinExistence type="predicted"/>
<organism evidence="3 4">
    <name type="scientific">Aquatica leii</name>
    <dbReference type="NCBI Taxonomy" id="1421715"/>
    <lineage>
        <taxon>Eukaryota</taxon>
        <taxon>Metazoa</taxon>
        <taxon>Ecdysozoa</taxon>
        <taxon>Arthropoda</taxon>
        <taxon>Hexapoda</taxon>
        <taxon>Insecta</taxon>
        <taxon>Pterygota</taxon>
        <taxon>Neoptera</taxon>
        <taxon>Endopterygota</taxon>
        <taxon>Coleoptera</taxon>
        <taxon>Polyphaga</taxon>
        <taxon>Elateriformia</taxon>
        <taxon>Elateroidea</taxon>
        <taxon>Lampyridae</taxon>
        <taxon>Luciolinae</taxon>
        <taxon>Aquatica</taxon>
    </lineage>
</organism>
<evidence type="ECO:0000259" key="2">
    <source>
        <dbReference type="PROSITE" id="PS50940"/>
    </source>
</evidence>
<evidence type="ECO:0000313" key="4">
    <source>
        <dbReference type="Proteomes" id="UP001353858"/>
    </source>
</evidence>
<dbReference type="Gene3D" id="2.170.140.10">
    <property type="entry name" value="Chitin binding domain"/>
    <property type="match status" value="1"/>
</dbReference>
<feature type="transmembrane region" description="Helical" evidence="1">
    <location>
        <begin position="6"/>
        <end position="24"/>
    </location>
</feature>
<gene>
    <name evidence="3" type="ORF">RN001_004651</name>
</gene>
<reference evidence="4" key="1">
    <citation type="submission" date="2023-01" db="EMBL/GenBank/DDBJ databases">
        <title>Key to firefly adult light organ development and bioluminescence: homeobox transcription factors regulate luciferase expression and transportation to peroxisome.</title>
        <authorList>
            <person name="Fu X."/>
        </authorList>
    </citation>
    <scope>NUCLEOTIDE SEQUENCE [LARGE SCALE GENOMIC DNA]</scope>
</reference>
<keyword evidence="1" id="KW-1133">Transmembrane helix</keyword>
<dbReference type="GO" id="GO:0005576">
    <property type="term" value="C:extracellular region"/>
    <property type="evidence" value="ECO:0007669"/>
    <property type="project" value="InterPro"/>
</dbReference>
<accession>A0AAN7Q051</accession>
<dbReference type="AlphaFoldDB" id="A0AAN7Q051"/>
<dbReference type="GO" id="GO:0008061">
    <property type="term" value="F:chitin binding"/>
    <property type="evidence" value="ECO:0007669"/>
    <property type="project" value="InterPro"/>
</dbReference>
<evidence type="ECO:0000313" key="3">
    <source>
        <dbReference type="EMBL" id="KAK4881332.1"/>
    </source>
</evidence>
<dbReference type="Proteomes" id="UP001353858">
    <property type="component" value="Unassembled WGS sequence"/>
</dbReference>
<name>A0AAN7Q051_9COLE</name>